<gene>
    <name evidence="1" type="ORF">K3G42_021651</name>
</gene>
<sequence length="422" mass="46501">MMKPEVKLMYLVNNNGIISFLREVSQFTPVAFPISNDRRVVAAFWADVDNRRAGKVYYRETRDQTVLEKATKDIWQYFPEFPEFSAQWVFIATWNQVTFFGGNSLSPVNTFQIVLITDGILSFTVFNYESITWTTGMHASSGGNSAGLGGIAAQAGFNAGDGKRYFNIPGSRTDDIVDVEMTTNVGIPGRWVFRIDDAQNAGKCIEDCITGNPSYSCSCLAGFTGKQCHIDVDECASNPCRNKASCIDGINNFRCLCPPGFKGALCEIEESPCEAKECLNGGECQAANRTAVCLCQPGYTGEDCEAELNECESNPCLNGGQCMDLVDNYTYPSACEGKNCRNRQTCNYIRPGRYICTCSPGYYGNNCQFECPVHVFPIHARMRALVLKPVKATCVNVLRDFQVLIAGTRFRRTVSVEMGGGA</sequence>
<reference evidence="1" key="1">
    <citation type="submission" date="2021-08" db="EMBL/GenBank/DDBJ databases">
        <title>The first chromosome-level gecko genome reveals the dynamic sex chromosomes of Neotropical dwarf geckos (Sphaerodactylidae: Sphaerodactylus).</title>
        <authorList>
            <person name="Pinto B.J."/>
            <person name="Keating S.E."/>
            <person name="Gamble T."/>
        </authorList>
    </citation>
    <scope>NUCLEOTIDE SEQUENCE</scope>
    <source>
        <strain evidence="1">TG3544</strain>
    </source>
</reference>
<keyword evidence="2" id="KW-1185">Reference proteome</keyword>
<evidence type="ECO:0000313" key="2">
    <source>
        <dbReference type="Proteomes" id="UP000827872"/>
    </source>
</evidence>
<dbReference type="Proteomes" id="UP000827872">
    <property type="component" value="Linkage Group LG08"/>
</dbReference>
<protein>
    <submittedName>
        <fullName evidence="1">Uncharacterized protein</fullName>
    </submittedName>
</protein>
<name>A0ACB8FAR7_9SAUR</name>
<comment type="caution">
    <text evidence="1">The sequence shown here is derived from an EMBL/GenBank/DDBJ whole genome shotgun (WGS) entry which is preliminary data.</text>
</comment>
<accession>A0ACB8FAR7</accession>
<proteinExistence type="predicted"/>
<organism evidence="1 2">
    <name type="scientific">Sphaerodactylus townsendi</name>
    <dbReference type="NCBI Taxonomy" id="933632"/>
    <lineage>
        <taxon>Eukaryota</taxon>
        <taxon>Metazoa</taxon>
        <taxon>Chordata</taxon>
        <taxon>Craniata</taxon>
        <taxon>Vertebrata</taxon>
        <taxon>Euteleostomi</taxon>
        <taxon>Lepidosauria</taxon>
        <taxon>Squamata</taxon>
        <taxon>Bifurcata</taxon>
        <taxon>Gekkota</taxon>
        <taxon>Sphaerodactylidae</taxon>
        <taxon>Sphaerodactylus</taxon>
    </lineage>
</organism>
<evidence type="ECO:0000313" key="1">
    <source>
        <dbReference type="EMBL" id="KAH8002253.1"/>
    </source>
</evidence>
<dbReference type="EMBL" id="CM037621">
    <property type="protein sequence ID" value="KAH8002253.1"/>
    <property type="molecule type" value="Genomic_DNA"/>
</dbReference>